<gene>
    <name evidence="1" type="ORF">CRH09_26415</name>
</gene>
<dbReference type="RefSeq" id="WP_098696228.1">
    <property type="nucleotide sequence ID" value="NZ_CP023778.1"/>
</dbReference>
<sequence>MRNELLEWRKAVAGDDSDRQVAARMGIPNSRVSRQFGSTGVLTMDFIVDFARAYSANPVDGLVAAGFIARDEALRAAASSSLRAATSLQLLNELVRREKEASDGKIATSERIRDGMLA</sequence>
<protein>
    <submittedName>
        <fullName evidence="1">Uncharacterized protein</fullName>
    </submittedName>
</protein>
<evidence type="ECO:0000313" key="2">
    <source>
        <dbReference type="Proteomes" id="UP000221961"/>
    </source>
</evidence>
<evidence type="ECO:0000313" key="1">
    <source>
        <dbReference type="EMBL" id="ATL69187.1"/>
    </source>
</evidence>
<dbReference type="GeneID" id="88360864"/>
<proteinExistence type="predicted"/>
<dbReference type="KEGG" id="ntp:CRH09_26415"/>
<accession>A0A291RPC6</accession>
<name>A0A291RPC6_9NOCA</name>
<organism evidence="1 2">
    <name type="scientific">Nocardia terpenica</name>
    <dbReference type="NCBI Taxonomy" id="455432"/>
    <lineage>
        <taxon>Bacteria</taxon>
        <taxon>Bacillati</taxon>
        <taxon>Actinomycetota</taxon>
        <taxon>Actinomycetes</taxon>
        <taxon>Mycobacteriales</taxon>
        <taxon>Nocardiaceae</taxon>
        <taxon>Nocardia</taxon>
    </lineage>
</organism>
<dbReference type="Proteomes" id="UP000221961">
    <property type="component" value="Chromosome"/>
</dbReference>
<dbReference type="AlphaFoldDB" id="A0A291RPC6"/>
<dbReference type="EMBL" id="CP023778">
    <property type="protein sequence ID" value="ATL69187.1"/>
    <property type="molecule type" value="Genomic_DNA"/>
</dbReference>
<reference evidence="1 2" key="1">
    <citation type="submission" date="2017-10" db="EMBL/GenBank/DDBJ databases">
        <title>Comparative genomics between pathogenic Norcardia.</title>
        <authorList>
            <person name="Zeng L."/>
        </authorList>
    </citation>
    <scope>NUCLEOTIDE SEQUENCE [LARGE SCALE GENOMIC DNA]</scope>
    <source>
        <strain evidence="1 2">NC_YFY_NT001</strain>
    </source>
</reference>